<organism evidence="18 19">
    <name type="scientific">Saccharibacter floricola DSM 15669</name>
    <dbReference type="NCBI Taxonomy" id="1123227"/>
    <lineage>
        <taxon>Bacteria</taxon>
        <taxon>Pseudomonadati</taxon>
        <taxon>Pseudomonadota</taxon>
        <taxon>Alphaproteobacteria</taxon>
        <taxon>Acetobacterales</taxon>
        <taxon>Acetobacteraceae</taxon>
        <taxon>Saccharibacter</taxon>
    </lineage>
</organism>
<dbReference type="InterPro" id="IPR036397">
    <property type="entry name" value="RNaseH_sf"/>
</dbReference>
<evidence type="ECO:0000256" key="2">
    <source>
        <dbReference type="ARBA" id="ARBA00001946"/>
    </source>
</evidence>
<dbReference type="EC" id="3.1.26.4" evidence="6 14"/>
<dbReference type="InterPro" id="IPR012337">
    <property type="entry name" value="RNaseH-like_sf"/>
</dbReference>
<comment type="caution">
    <text evidence="18">The sequence shown here is derived from an EMBL/GenBank/DDBJ whole genome shotgun (WGS) entry which is preliminary data.</text>
</comment>
<evidence type="ECO:0000256" key="3">
    <source>
        <dbReference type="ARBA" id="ARBA00004065"/>
    </source>
</evidence>
<evidence type="ECO:0000256" key="14">
    <source>
        <dbReference type="HAMAP-Rule" id="MF_00052"/>
    </source>
</evidence>
<dbReference type="RefSeq" id="WP_018980215.1">
    <property type="nucleotide sequence ID" value="NZ_BAQD01000005.1"/>
</dbReference>
<evidence type="ECO:0000256" key="10">
    <source>
        <dbReference type="ARBA" id="ARBA00022723"/>
    </source>
</evidence>
<keyword evidence="8 14" id="KW-0963">Cytoplasm</keyword>
<comment type="subcellular location">
    <subcellularLocation>
        <location evidence="4 14">Cytoplasm</location>
    </subcellularLocation>
</comment>
<feature type="binding site" evidence="14 15">
    <location>
        <position position="118"/>
    </location>
    <ligand>
        <name>a divalent metal cation</name>
        <dbReference type="ChEBI" id="CHEBI:60240"/>
    </ligand>
</feature>
<feature type="binding site" evidence="14 15">
    <location>
        <position position="18"/>
    </location>
    <ligand>
        <name>a divalent metal cation</name>
        <dbReference type="ChEBI" id="CHEBI:60240"/>
    </ligand>
</feature>
<evidence type="ECO:0000256" key="15">
    <source>
        <dbReference type="PROSITE-ProRule" id="PRU01319"/>
    </source>
</evidence>
<accession>A0ABQ0NX82</accession>
<comment type="function">
    <text evidence="3 14 16">Endonuclease that specifically degrades the RNA of RNA-DNA hybrids.</text>
</comment>
<keyword evidence="11 14" id="KW-0255">Endonuclease</keyword>
<dbReference type="Proteomes" id="UP001062901">
    <property type="component" value="Unassembled WGS sequence"/>
</dbReference>
<evidence type="ECO:0000256" key="1">
    <source>
        <dbReference type="ARBA" id="ARBA00000077"/>
    </source>
</evidence>
<evidence type="ECO:0000256" key="13">
    <source>
        <dbReference type="ARBA" id="ARBA00023211"/>
    </source>
</evidence>
<keyword evidence="13 14" id="KW-0464">Manganese</keyword>
<dbReference type="InterPro" id="IPR022898">
    <property type="entry name" value="RNase_HII"/>
</dbReference>
<feature type="domain" description="RNase H type-2" evidence="17">
    <location>
        <begin position="12"/>
        <end position="209"/>
    </location>
</feature>
<name>A0ABQ0NX82_9PROT</name>
<feature type="binding site" evidence="14 15">
    <location>
        <position position="19"/>
    </location>
    <ligand>
        <name>a divalent metal cation</name>
        <dbReference type="ChEBI" id="CHEBI:60240"/>
    </ligand>
</feature>
<evidence type="ECO:0000256" key="5">
    <source>
        <dbReference type="ARBA" id="ARBA00007383"/>
    </source>
</evidence>
<reference evidence="18" key="1">
    <citation type="submission" date="2013-04" db="EMBL/GenBank/DDBJ databases">
        <title>The genome sequencing project of 58 acetic acid bacteria.</title>
        <authorList>
            <person name="Okamoto-Kainuma A."/>
            <person name="Ishikawa M."/>
            <person name="Umino S."/>
            <person name="Koizumi Y."/>
            <person name="Shiwa Y."/>
            <person name="Yoshikawa H."/>
            <person name="Matsutani M."/>
            <person name="Matsushita K."/>
        </authorList>
    </citation>
    <scope>NUCLEOTIDE SEQUENCE</scope>
    <source>
        <strain evidence="18">DSM 15669</strain>
    </source>
</reference>
<comment type="cofactor">
    <cofactor evidence="2">
        <name>Mg(2+)</name>
        <dbReference type="ChEBI" id="CHEBI:18420"/>
    </cofactor>
</comment>
<comment type="cofactor">
    <cofactor evidence="14 15">
        <name>Mn(2+)</name>
        <dbReference type="ChEBI" id="CHEBI:29035"/>
    </cofactor>
    <cofactor evidence="14 15">
        <name>Mg(2+)</name>
        <dbReference type="ChEBI" id="CHEBI:18420"/>
    </cofactor>
    <text evidence="14 15">Manganese or magnesium. Binds 1 divalent metal ion per monomer in the absence of substrate. May bind a second metal ion after substrate binding.</text>
</comment>
<dbReference type="CDD" id="cd07182">
    <property type="entry name" value="RNase_HII_bacteria_HII_like"/>
    <property type="match status" value="1"/>
</dbReference>
<dbReference type="PANTHER" id="PTHR10954">
    <property type="entry name" value="RIBONUCLEASE H2 SUBUNIT A"/>
    <property type="match status" value="1"/>
</dbReference>
<evidence type="ECO:0000256" key="16">
    <source>
        <dbReference type="RuleBase" id="RU003515"/>
    </source>
</evidence>
<dbReference type="PANTHER" id="PTHR10954:SF18">
    <property type="entry name" value="RIBONUCLEASE HII"/>
    <property type="match status" value="1"/>
</dbReference>
<comment type="catalytic activity">
    <reaction evidence="1 14 15 16">
        <text>Endonucleolytic cleavage to 5'-phosphomonoester.</text>
        <dbReference type="EC" id="3.1.26.4"/>
    </reaction>
</comment>
<evidence type="ECO:0000256" key="11">
    <source>
        <dbReference type="ARBA" id="ARBA00022759"/>
    </source>
</evidence>
<comment type="similarity">
    <text evidence="5 14 16">Belongs to the RNase HII family.</text>
</comment>
<dbReference type="PROSITE" id="PS51975">
    <property type="entry name" value="RNASE_H_2"/>
    <property type="match status" value="1"/>
</dbReference>
<evidence type="ECO:0000256" key="8">
    <source>
        <dbReference type="ARBA" id="ARBA00022490"/>
    </source>
</evidence>
<evidence type="ECO:0000313" key="18">
    <source>
        <dbReference type="EMBL" id="GBQ05652.1"/>
    </source>
</evidence>
<evidence type="ECO:0000256" key="4">
    <source>
        <dbReference type="ARBA" id="ARBA00004496"/>
    </source>
</evidence>
<protein>
    <recommendedName>
        <fullName evidence="7 14">Ribonuclease HII</fullName>
        <shortName evidence="14">RNase HII</shortName>
        <ecNumber evidence="6 14">3.1.26.4</ecNumber>
    </recommendedName>
</protein>
<keyword evidence="12 14" id="KW-0378">Hydrolase</keyword>
<dbReference type="Gene3D" id="3.30.420.10">
    <property type="entry name" value="Ribonuclease H-like superfamily/Ribonuclease H"/>
    <property type="match status" value="1"/>
</dbReference>
<keyword evidence="10 14" id="KW-0479">Metal-binding</keyword>
<gene>
    <name evidence="14" type="primary">rnhB</name>
    <name evidence="18" type="ORF">AA15669_0566</name>
</gene>
<keyword evidence="9 14" id="KW-0540">Nuclease</keyword>
<sequence>MPDYELERKYGGLVAGVDEVGRGPLAGPVVAAAVAFRQAPSSELSLLLDDSKKLTTRKREKAYQALCQSQEAYWALGAASVDEIDQINIGQACFLAMKRAVDRLALIMGRAPDLALVDGNRAPQLLCPVTTVIGGDGVSLSIAAASVLAKVVRDRMMARLAIRYPGYGWERNAGYGTVAHMTGLKTEGVTLHHRRAFAPIRRLIEAEVRVA</sequence>
<evidence type="ECO:0000256" key="12">
    <source>
        <dbReference type="ARBA" id="ARBA00022801"/>
    </source>
</evidence>
<dbReference type="SUPFAM" id="SSF53098">
    <property type="entry name" value="Ribonuclease H-like"/>
    <property type="match status" value="1"/>
</dbReference>
<dbReference type="EMBL" id="BAQD01000005">
    <property type="protein sequence ID" value="GBQ05652.1"/>
    <property type="molecule type" value="Genomic_DNA"/>
</dbReference>
<evidence type="ECO:0000256" key="6">
    <source>
        <dbReference type="ARBA" id="ARBA00012180"/>
    </source>
</evidence>
<dbReference type="InterPro" id="IPR001352">
    <property type="entry name" value="RNase_HII/HIII"/>
</dbReference>
<proteinExistence type="inferred from homology"/>
<evidence type="ECO:0000256" key="9">
    <source>
        <dbReference type="ARBA" id="ARBA00022722"/>
    </source>
</evidence>
<evidence type="ECO:0000256" key="7">
    <source>
        <dbReference type="ARBA" id="ARBA00019179"/>
    </source>
</evidence>
<dbReference type="HAMAP" id="MF_00052_B">
    <property type="entry name" value="RNase_HII_B"/>
    <property type="match status" value="1"/>
</dbReference>
<dbReference type="NCBIfam" id="NF000595">
    <property type="entry name" value="PRK00015.1-3"/>
    <property type="match status" value="1"/>
</dbReference>
<dbReference type="Pfam" id="PF01351">
    <property type="entry name" value="RNase_HII"/>
    <property type="match status" value="1"/>
</dbReference>
<keyword evidence="19" id="KW-1185">Reference proteome</keyword>
<dbReference type="InterPro" id="IPR024567">
    <property type="entry name" value="RNase_HII/HIII_dom"/>
</dbReference>
<evidence type="ECO:0000313" key="19">
    <source>
        <dbReference type="Proteomes" id="UP001062901"/>
    </source>
</evidence>
<evidence type="ECO:0000259" key="17">
    <source>
        <dbReference type="PROSITE" id="PS51975"/>
    </source>
</evidence>